<proteinExistence type="inferred from homology"/>
<dbReference type="GO" id="GO:0016020">
    <property type="term" value="C:membrane"/>
    <property type="evidence" value="ECO:0007669"/>
    <property type="project" value="TreeGrafter"/>
</dbReference>
<name>A0AAW1Z3I5_CULAL</name>
<dbReference type="GO" id="GO:0005576">
    <property type="term" value="C:extracellular region"/>
    <property type="evidence" value="ECO:0007669"/>
    <property type="project" value="InterPro"/>
</dbReference>
<comment type="caution">
    <text evidence="4">The sequence shown here is derived from an EMBL/GenBank/DDBJ whole genome shotgun (WGS) entry which is preliminary data.</text>
</comment>
<dbReference type="Proteomes" id="UP001479290">
    <property type="component" value="Unassembled WGS sequence"/>
</dbReference>
<keyword evidence="2" id="KW-0175">Coiled coil</keyword>
<organism evidence="4 5">
    <name type="scientific">Culter alburnus</name>
    <name type="common">Topmouth culter</name>
    <dbReference type="NCBI Taxonomy" id="194366"/>
    <lineage>
        <taxon>Eukaryota</taxon>
        <taxon>Metazoa</taxon>
        <taxon>Chordata</taxon>
        <taxon>Craniata</taxon>
        <taxon>Vertebrata</taxon>
        <taxon>Euteleostomi</taxon>
        <taxon>Actinopterygii</taxon>
        <taxon>Neopterygii</taxon>
        <taxon>Teleostei</taxon>
        <taxon>Ostariophysi</taxon>
        <taxon>Cypriniformes</taxon>
        <taxon>Xenocyprididae</taxon>
        <taxon>Xenocypridinae</taxon>
        <taxon>Culter</taxon>
    </lineage>
</organism>
<dbReference type="GO" id="GO:0008289">
    <property type="term" value="F:lipid binding"/>
    <property type="evidence" value="ECO:0007669"/>
    <property type="project" value="InterPro"/>
</dbReference>
<feature type="transmembrane region" description="Helical" evidence="3">
    <location>
        <begin position="86"/>
        <end position="109"/>
    </location>
</feature>
<dbReference type="InterPro" id="IPR008405">
    <property type="entry name" value="ApoL"/>
</dbReference>
<evidence type="ECO:0000256" key="1">
    <source>
        <dbReference type="ARBA" id="ARBA00010090"/>
    </source>
</evidence>
<reference evidence="4 5" key="1">
    <citation type="submission" date="2024-05" db="EMBL/GenBank/DDBJ databases">
        <title>A high-quality chromosomal-level genome assembly of Topmouth culter (Culter alburnus).</title>
        <authorList>
            <person name="Zhao H."/>
        </authorList>
    </citation>
    <scope>NUCLEOTIDE SEQUENCE [LARGE SCALE GENOMIC DNA]</scope>
    <source>
        <strain evidence="4">CATC2023</strain>
        <tissue evidence="4">Muscle</tissue>
    </source>
</reference>
<dbReference type="EMBL" id="JAWDJR010000021">
    <property type="protein sequence ID" value="KAK9955956.1"/>
    <property type="molecule type" value="Genomic_DNA"/>
</dbReference>
<keyword evidence="3" id="KW-0472">Membrane</keyword>
<comment type="similarity">
    <text evidence="1">Belongs to the apolipoprotein L family.</text>
</comment>
<protein>
    <submittedName>
        <fullName evidence="4">Uncharacterized protein</fullName>
    </submittedName>
</protein>
<dbReference type="PANTHER" id="PTHR14096:SF28">
    <property type="entry name" value="APOLIPOPROTEIN L, 1-RELATED"/>
    <property type="match status" value="1"/>
</dbReference>
<keyword evidence="3" id="KW-0812">Transmembrane</keyword>
<dbReference type="PANTHER" id="PTHR14096">
    <property type="entry name" value="APOLIPOPROTEIN L"/>
    <property type="match status" value="1"/>
</dbReference>
<dbReference type="GO" id="GO:0006869">
    <property type="term" value="P:lipid transport"/>
    <property type="evidence" value="ECO:0007669"/>
    <property type="project" value="InterPro"/>
</dbReference>
<feature type="coiled-coil region" evidence="2">
    <location>
        <begin position="243"/>
        <end position="270"/>
    </location>
</feature>
<evidence type="ECO:0000256" key="2">
    <source>
        <dbReference type="SAM" id="Coils"/>
    </source>
</evidence>
<dbReference type="AlphaFoldDB" id="A0AAW1Z3I5"/>
<keyword evidence="5" id="KW-1185">Reference proteome</keyword>
<evidence type="ECO:0000313" key="4">
    <source>
        <dbReference type="EMBL" id="KAK9955956.1"/>
    </source>
</evidence>
<keyword evidence="3" id="KW-1133">Transmembrane helix</keyword>
<evidence type="ECO:0000313" key="5">
    <source>
        <dbReference type="Proteomes" id="UP001479290"/>
    </source>
</evidence>
<feature type="transmembrane region" description="Helical" evidence="3">
    <location>
        <begin position="292"/>
        <end position="312"/>
    </location>
</feature>
<gene>
    <name evidence="4" type="ORF">ABG768_015794</name>
</gene>
<dbReference type="GO" id="GO:0042157">
    <property type="term" value="P:lipoprotein metabolic process"/>
    <property type="evidence" value="ECO:0007669"/>
    <property type="project" value="InterPro"/>
</dbReference>
<evidence type="ECO:0000256" key="3">
    <source>
        <dbReference type="SAM" id="Phobius"/>
    </source>
</evidence>
<accession>A0AAW1Z3I5</accession>
<feature type="transmembrane region" description="Helical" evidence="3">
    <location>
        <begin position="59"/>
        <end position="80"/>
    </location>
</feature>
<sequence length="317" mass="34591">MASSRRRRHSSVDERPSIEEFIRLYERDHLELQQCIKRLSHLVKTFEEDFRCASEASRYGGIAGVVGRVAMIAGAALAPFTLGASAVVGGAGAAVALGGEISGGIFNFMKMNQQKKLSQNIINGLEKFQNKIIPLADIMKGICQYNNEIQSHLNKPVFSGFSKSVASTSELARFICVGDIGEVVAQMSKTVRLTGTLTTLFAGIVLNIISVIDDNEALNDMDNLAKNGQISESEIKSNAGKFIVEMRKVIQGLQNIMDDLKKTKDIIEKVLKSKSKTKSKSKSKSESKSERASGLCILCLLLLSFVVASYMFSVLNL</sequence>